<evidence type="ECO:0000256" key="16">
    <source>
        <dbReference type="ARBA" id="ARBA00044900"/>
    </source>
</evidence>
<feature type="domain" description="Major facilitator superfamily (MFS) profile" evidence="26">
    <location>
        <begin position="14"/>
        <end position="423"/>
    </location>
</feature>
<evidence type="ECO:0000256" key="9">
    <source>
        <dbReference type="ARBA" id="ARBA00044878"/>
    </source>
</evidence>
<comment type="function">
    <text evidence="23">Lysosomal dipeptide uniporter that selectively exports lysine, arginine or histidine-containing dipeptides with a net positive charge from the lysosome lumen into the cytosol. Could play a role in a specific type of protein O-glycosylation indirectly regulating macrophages migration and tissue invasion. Also essential for liver homeostasis.</text>
</comment>
<evidence type="ECO:0000256" key="11">
    <source>
        <dbReference type="ARBA" id="ARBA00044884"/>
    </source>
</evidence>
<proteinExistence type="inferred from homology"/>
<evidence type="ECO:0000313" key="28">
    <source>
        <dbReference type="Proteomes" id="UP000319894"/>
    </source>
</evidence>
<evidence type="ECO:0000256" key="23">
    <source>
        <dbReference type="ARBA" id="ARBA00045709"/>
    </source>
</evidence>
<dbReference type="RefSeq" id="WP_144262577.1">
    <property type="nucleotide sequence ID" value="NZ_QMDX01000008.1"/>
</dbReference>
<keyword evidence="5 25" id="KW-1133">Transmembrane helix</keyword>
<evidence type="ECO:0000256" key="7">
    <source>
        <dbReference type="ARBA" id="ARBA00023228"/>
    </source>
</evidence>
<evidence type="ECO:0000256" key="4">
    <source>
        <dbReference type="ARBA" id="ARBA00022692"/>
    </source>
</evidence>
<evidence type="ECO:0000256" key="10">
    <source>
        <dbReference type="ARBA" id="ARBA00044881"/>
    </source>
</evidence>
<evidence type="ECO:0000256" key="25">
    <source>
        <dbReference type="SAM" id="Phobius"/>
    </source>
</evidence>
<comment type="caution">
    <text evidence="27">The sequence shown here is derived from an EMBL/GenBank/DDBJ whole genome shotgun (WGS) entry which is preliminary data.</text>
</comment>
<accession>A0A554N8W4</accession>
<evidence type="ECO:0000256" key="20">
    <source>
        <dbReference type="ARBA" id="ARBA00044924"/>
    </source>
</evidence>
<evidence type="ECO:0000256" key="2">
    <source>
        <dbReference type="ARBA" id="ARBA00008335"/>
    </source>
</evidence>
<feature type="transmembrane region" description="Helical" evidence="25">
    <location>
        <begin position="319"/>
        <end position="341"/>
    </location>
</feature>
<dbReference type="InterPro" id="IPR052187">
    <property type="entry name" value="MFSD1"/>
</dbReference>
<evidence type="ECO:0000256" key="3">
    <source>
        <dbReference type="ARBA" id="ARBA00022448"/>
    </source>
</evidence>
<evidence type="ECO:0000256" key="13">
    <source>
        <dbReference type="ARBA" id="ARBA00044893"/>
    </source>
</evidence>
<comment type="catalytic activity">
    <reaction evidence="10">
        <text>L-alpha-aminoacyl-L-arginine(out) = L-alpha-aminoacyl-L-arginine(in)</text>
        <dbReference type="Rhea" id="RHEA:79367"/>
        <dbReference type="ChEBI" id="CHEBI:229968"/>
    </reaction>
</comment>
<dbReference type="InterPro" id="IPR011701">
    <property type="entry name" value="MFS"/>
</dbReference>
<dbReference type="InParanoid" id="A0A554N8W4"/>
<sequence length="436" mass="44724">MRPLRNPGQRRWLVFAVLAGAFLLVNIHRLSTAVLADRLARSFDATAAELGTLHAAFFYVYAPLQIVAGVLADRAGIRWTAAVGTVVMSIGGVLFAVAPLFPAAFAARLLVGLGGSVVFIATLRFCANWFRPDEFATMSGVTIAIAGLGGIIATTPLALLVERTGWQTAMLGLGLIGLVMGVIVAVAARDSPADAGLPAIEGVPSAETLSLSKVVTNAKRVLGGADTWLVGIVLFCEIGVNLTVIGLWGVPYMVQNYPNVGVTEASTYALVGSVGLLLGPPLIGRLSDRLERRTVLMVAGGVVYTAAFAVLALGTPPKFVVGIVLFIAGALGGAFALGYAVVKEQHSAAASGVAMGVVNGIGFSGAAVFPVAMGLVLDAYWTGETVAGARVYTEFGYQVAFGLATLAGLVALACSLALHRRAESATVAAEPAAGDD</sequence>
<dbReference type="GO" id="GO:0022857">
    <property type="term" value="F:transmembrane transporter activity"/>
    <property type="evidence" value="ECO:0007669"/>
    <property type="project" value="InterPro"/>
</dbReference>
<keyword evidence="6 25" id="KW-0472">Membrane</keyword>
<dbReference type="OrthoDB" id="29061at2157"/>
<keyword evidence="4 25" id="KW-0812">Transmembrane</keyword>
<comment type="similarity">
    <text evidence="2">Belongs to the major facilitator superfamily.</text>
</comment>
<evidence type="ECO:0000256" key="22">
    <source>
        <dbReference type="ARBA" id="ARBA00045018"/>
    </source>
</evidence>
<feature type="transmembrane region" description="Helical" evidence="25">
    <location>
        <begin position="265"/>
        <end position="283"/>
    </location>
</feature>
<dbReference type="PROSITE" id="PS50850">
    <property type="entry name" value="MFS"/>
    <property type="match status" value="1"/>
</dbReference>
<comment type="catalytic activity">
    <reaction evidence="9">
        <text>L-histidyl-glycine(out) = L-histidyl-glycine(in)</text>
        <dbReference type="Rhea" id="RHEA:79395"/>
        <dbReference type="ChEBI" id="CHEBI:229957"/>
    </reaction>
</comment>
<comment type="catalytic activity">
    <reaction evidence="20">
        <text>L-lysyl-glycine(out) = L-lysyl-glycine(in)</text>
        <dbReference type="Rhea" id="RHEA:79407"/>
        <dbReference type="ChEBI" id="CHEBI:191202"/>
    </reaction>
</comment>
<dbReference type="Pfam" id="PF07690">
    <property type="entry name" value="MFS_1"/>
    <property type="match status" value="1"/>
</dbReference>
<protein>
    <recommendedName>
        <fullName evidence="21">Lysosomal dipeptide transporter MFSD1</fullName>
    </recommendedName>
    <alternativeName>
        <fullName evidence="22">Major facilitator superfamily domain-containing protein 1</fullName>
    </alternativeName>
</protein>
<keyword evidence="7" id="KW-0458">Lysosome</keyword>
<feature type="transmembrane region" description="Helical" evidence="25">
    <location>
        <begin position="353"/>
        <end position="377"/>
    </location>
</feature>
<feature type="transmembrane region" description="Helical" evidence="25">
    <location>
        <begin position="139"/>
        <end position="160"/>
    </location>
</feature>
<evidence type="ECO:0000256" key="1">
    <source>
        <dbReference type="ARBA" id="ARBA00004155"/>
    </source>
</evidence>
<feature type="transmembrane region" description="Helical" evidence="25">
    <location>
        <begin position="295"/>
        <end position="313"/>
    </location>
</feature>
<reference evidence="27 28" key="1">
    <citation type="submission" date="2018-06" db="EMBL/GenBank/DDBJ databases">
        <title>Natronomonas sp. F16-60 a new haloarchaeon isolated from a solar saltern of Isla Cristina, Huelva, Spain.</title>
        <authorList>
            <person name="Duran-Viseras A."/>
            <person name="Sanchez-Porro C."/>
            <person name="Ventosa A."/>
        </authorList>
    </citation>
    <scope>NUCLEOTIDE SEQUENCE [LARGE SCALE GENOMIC DNA]</scope>
    <source>
        <strain evidence="27 28">F16-60</strain>
    </source>
</reference>
<keyword evidence="28" id="KW-1185">Reference proteome</keyword>
<dbReference type="EMBL" id="QMDX01000008">
    <property type="protein sequence ID" value="TSD13390.1"/>
    <property type="molecule type" value="Genomic_DNA"/>
</dbReference>
<dbReference type="SUPFAM" id="SSF103473">
    <property type="entry name" value="MFS general substrate transporter"/>
    <property type="match status" value="1"/>
</dbReference>
<dbReference type="InterPro" id="IPR036259">
    <property type="entry name" value="MFS_trans_sf"/>
</dbReference>
<feature type="transmembrane region" description="Helical" evidence="25">
    <location>
        <begin position="107"/>
        <end position="127"/>
    </location>
</feature>
<feature type="transmembrane region" description="Helical" evidence="25">
    <location>
        <begin position="79"/>
        <end position="101"/>
    </location>
</feature>
<evidence type="ECO:0000256" key="5">
    <source>
        <dbReference type="ARBA" id="ARBA00022989"/>
    </source>
</evidence>
<evidence type="ECO:0000256" key="6">
    <source>
        <dbReference type="ARBA" id="ARBA00023136"/>
    </source>
</evidence>
<evidence type="ECO:0000256" key="21">
    <source>
        <dbReference type="ARBA" id="ARBA00044985"/>
    </source>
</evidence>
<dbReference type="InterPro" id="IPR020846">
    <property type="entry name" value="MFS_dom"/>
</dbReference>
<dbReference type="PANTHER" id="PTHR23512:SF3">
    <property type="entry name" value="MAJOR FACILITATOR SUPERFAMILY DOMAIN-CONTAINING PROTEIN 1"/>
    <property type="match status" value="1"/>
</dbReference>
<organism evidence="27 28">
    <name type="scientific">Haloglomus irregulare</name>
    <dbReference type="NCBI Taxonomy" id="2234134"/>
    <lineage>
        <taxon>Archaea</taxon>
        <taxon>Methanobacteriati</taxon>
        <taxon>Methanobacteriota</taxon>
        <taxon>Stenosarchaea group</taxon>
        <taxon>Halobacteria</taxon>
        <taxon>Halobacteriales</taxon>
        <taxon>Natronomonadaceae</taxon>
        <taxon>Haloglomus</taxon>
    </lineage>
</organism>
<evidence type="ECO:0000256" key="17">
    <source>
        <dbReference type="ARBA" id="ARBA00044903"/>
    </source>
</evidence>
<keyword evidence="3" id="KW-0813">Transport</keyword>
<comment type="catalytic activity">
    <reaction evidence="16">
        <text>L-lysyl-L-lysine(out) = L-lysyl-L-lysine(in)</text>
        <dbReference type="Rhea" id="RHEA:79403"/>
        <dbReference type="ChEBI" id="CHEBI:229956"/>
    </reaction>
</comment>
<feature type="transmembrane region" description="Helical" evidence="25">
    <location>
        <begin position="166"/>
        <end position="188"/>
    </location>
</feature>
<evidence type="ECO:0000256" key="12">
    <source>
        <dbReference type="ARBA" id="ARBA00044891"/>
    </source>
</evidence>
<comment type="catalytic activity">
    <reaction evidence="14">
        <text>L-aspartyl-L-lysine(out) = L-aspartyl-L-lysine(in)</text>
        <dbReference type="Rhea" id="RHEA:79411"/>
        <dbReference type="ChEBI" id="CHEBI:229953"/>
    </reaction>
</comment>
<evidence type="ECO:0000256" key="14">
    <source>
        <dbReference type="ARBA" id="ARBA00044898"/>
    </source>
</evidence>
<dbReference type="AlphaFoldDB" id="A0A554N8W4"/>
<evidence type="ECO:0000256" key="8">
    <source>
        <dbReference type="ARBA" id="ARBA00044876"/>
    </source>
</evidence>
<evidence type="ECO:0000256" key="24">
    <source>
        <dbReference type="ARBA" id="ARBA00046376"/>
    </source>
</evidence>
<comment type="catalytic activity">
    <reaction evidence="18">
        <text>L-histidyl-L-alpha-amino acid(out) = L-histidyl-L-alpha-amino acid(in)</text>
        <dbReference type="Rhea" id="RHEA:79379"/>
        <dbReference type="ChEBI" id="CHEBI:229964"/>
    </reaction>
</comment>
<comment type="catalytic activity">
    <reaction evidence="12">
        <text>L-lysyl-L-alpha-amino acid(out) = L-lysyl-L-alpha-amino acid(in)</text>
        <dbReference type="Rhea" id="RHEA:79387"/>
        <dbReference type="ChEBI" id="CHEBI:229965"/>
    </reaction>
</comment>
<feature type="transmembrane region" description="Helical" evidence="25">
    <location>
        <begin position="397"/>
        <end position="418"/>
    </location>
</feature>
<evidence type="ECO:0000259" key="26">
    <source>
        <dbReference type="PROSITE" id="PS50850"/>
    </source>
</evidence>
<dbReference type="PANTHER" id="PTHR23512">
    <property type="entry name" value="MAJOR FACILITATOR SUPERFAMILY DOMAIN-CONTAINING PROTEIN 1"/>
    <property type="match status" value="1"/>
</dbReference>
<name>A0A554N8W4_9EURY</name>
<evidence type="ECO:0000256" key="19">
    <source>
        <dbReference type="ARBA" id="ARBA00044919"/>
    </source>
</evidence>
<comment type="catalytic activity">
    <reaction evidence="13">
        <text>L-alpha-aminoacyl-L-lysine(out) = L-alpha-aminoacyl-L-lysine(in)</text>
        <dbReference type="Rhea" id="RHEA:79383"/>
        <dbReference type="ChEBI" id="CHEBI:229966"/>
    </reaction>
</comment>
<feature type="transmembrane region" description="Helical" evidence="25">
    <location>
        <begin position="52"/>
        <end position="72"/>
    </location>
</feature>
<gene>
    <name evidence="27" type="ORF">DP107_12930</name>
</gene>
<comment type="subcellular location">
    <subcellularLocation>
        <location evidence="1">Lysosome membrane</location>
        <topology evidence="1">Multi-pass membrane protein</topology>
    </subcellularLocation>
</comment>
<comment type="catalytic activity">
    <reaction evidence="11">
        <text>L-alpha-aminoacyl-L-histidine(out) = L-alpha-aminoacyl-L-histidine(in)</text>
        <dbReference type="Rhea" id="RHEA:79375"/>
        <dbReference type="ChEBI" id="CHEBI:229967"/>
    </reaction>
</comment>
<comment type="catalytic activity">
    <reaction evidence="17">
        <text>L-arginyl-glycine(out) = L-arginyl-glycine(in)</text>
        <dbReference type="Rhea" id="RHEA:79391"/>
        <dbReference type="ChEBI" id="CHEBI:229955"/>
    </reaction>
</comment>
<dbReference type="Proteomes" id="UP000319894">
    <property type="component" value="Unassembled WGS sequence"/>
</dbReference>
<comment type="catalytic activity">
    <reaction evidence="19">
        <text>L-alanyl-L-lysine(out) = L-alanyl-L-lysine(in)</text>
        <dbReference type="Rhea" id="RHEA:79415"/>
        <dbReference type="ChEBI" id="CHEBI:192470"/>
    </reaction>
</comment>
<dbReference type="GO" id="GO:0005765">
    <property type="term" value="C:lysosomal membrane"/>
    <property type="evidence" value="ECO:0007669"/>
    <property type="project" value="UniProtKB-SubCell"/>
</dbReference>
<evidence type="ECO:0000256" key="18">
    <source>
        <dbReference type="ARBA" id="ARBA00044912"/>
    </source>
</evidence>
<dbReference type="Gene3D" id="1.20.1250.20">
    <property type="entry name" value="MFS general substrate transporter like domains"/>
    <property type="match status" value="2"/>
</dbReference>
<comment type="catalytic activity">
    <reaction evidence="8">
        <text>L-lysyl-L-alanine(out) = L-lysyl-L-alanine(in)</text>
        <dbReference type="Rhea" id="RHEA:79399"/>
        <dbReference type="ChEBI" id="CHEBI:229954"/>
    </reaction>
</comment>
<comment type="catalytic activity">
    <reaction evidence="15">
        <text>L-arginyl-L-alpha-amino acid(out) = L-arginyl-L-alpha-amino acid(in)</text>
        <dbReference type="Rhea" id="RHEA:79371"/>
        <dbReference type="ChEBI" id="CHEBI:84315"/>
    </reaction>
</comment>
<evidence type="ECO:0000313" key="27">
    <source>
        <dbReference type="EMBL" id="TSD13390.1"/>
    </source>
</evidence>
<feature type="transmembrane region" description="Helical" evidence="25">
    <location>
        <begin position="228"/>
        <end position="253"/>
    </location>
</feature>
<evidence type="ECO:0000256" key="15">
    <source>
        <dbReference type="ARBA" id="ARBA00044899"/>
    </source>
</evidence>
<comment type="subunit">
    <text evidence="24">Homodimer. Interacts with lysosomal protein GLMP (via lumenal domain); the interaction starts while both proteins are still in the endoplasmic reticulum and is required for stabilization of MFSD1 in lysosomes but has no direct effect on its targeting to lysosomes or transporter activity.</text>
</comment>